<dbReference type="Gene3D" id="2.40.50.90">
    <property type="match status" value="1"/>
</dbReference>
<feature type="signal peptide" evidence="1">
    <location>
        <begin position="1"/>
        <end position="21"/>
    </location>
</feature>
<evidence type="ECO:0000313" key="3">
    <source>
        <dbReference type="EMBL" id="MBN4068076.1"/>
    </source>
</evidence>
<feature type="domain" description="TNase-like" evidence="2">
    <location>
        <begin position="62"/>
        <end position="139"/>
    </location>
</feature>
<organism evidence="3 4">
    <name type="scientific">Desulfotalea psychrophila</name>
    <dbReference type="NCBI Taxonomy" id="84980"/>
    <lineage>
        <taxon>Bacteria</taxon>
        <taxon>Pseudomonadati</taxon>
        <taxon>Thermodesulfobacteriota</taxon>
        <taxon>Desulfobulbia</taxon>
        <taxon>Desulfobulbales</taxon>
        <taxon>Desulfocapsaceae</taxon>
        <taxon>Desulfotalea</taxon>
    </lineage>
</organism>
<dbReference type="Proteomes" id="UP000717534">
    <property type="component" value="Unassembled WGS sequence"/>
</dbReference>
<protein>
    <submittedName>
        <fullName evidence="3">Thermonuclease family protein</fullName>
    </submittedName>
</protein>
<keyword evidence="1" id="KW-0732">Signal</keyword>
<dbReference type="InterPro" id="IPR035437">
    <property type="entry name" value="SNase_OB-fold_sf"/>
</dbReference>
<proteinExistence type="predicted"/>
<reference evidence="3 4" key="1">
    <citation type="submission" date="2021-02" db="EMBL/GenBank/DDBJ databases">
        <title>Activity-based single-cell genomes from oceanic crustal fluid captures similar information to metagenomic and metatranscriptomic surveys with orders of magnitude less sampling.</title>
        <authorList>
            <person name="D'Angelo T.S."/>
            <person name="Orcutt B.N."/>
        </authorList>
    </citation>
    <scope>NUCLEOTIDE SEQUENCE [LARGE SCALE GENOMIC DNA]</scope>
    <source>
        <strain evidence="3">AH-315-G02</strain>
    </source>
</reference>
<dbReference type="InterPro" id="IPR016071">
    <property type="entry name" value="Staphylococal_nuclease_OB-fold"/>
</dbReference>
<sequence>MNILSLIFPVVASILCLPALADSSSEKYENFYNVQFVKNYDGDSITFNIPNTPAIVGKNMVIRLRGIDTPELKKKTCTAEKEKALQAKRLVHSLLKNAKAIHLHRIGRGKYFRMLADVDFDGQDLATVLLNRDLAVKYSGGKKDFSWCRESSNKISVRHNSKSVLPPKISGVYVWPPPPVQKPINKKNTK</sequence>
<gene>
    <name evidence="3" type="ORF">JYU06_00930</name>
</gene>
<name>A0ABS3ASI1_9BACT</name>
<feature type="chain" id="PRO_5045952777" evidence="1">
    <location>
        <begin position="22"/>
        <end position="190"/>
    </location>
</feature>
<dbReference type="EMBL" id="JAFITO010000004">
    <property type="protein sequence ID" value="MBN4068076.1"/>
    <property type="molecule type" value="Genomic_DNA"/>
</dbReference>
<comment type="caution">
    <text evidence="3">The sequence shown here is derived from an EMBL/GenBank/DDBJ whole genome shotgun (WGS) entry which is preliminary data.</text>
</comment>
<accession>A0ABS3ASI1</accession>
<evidence type="ECO:0000256" key="1">
    <source>
        <dbReference type="SAM" id="SignalP"/>
    </source>
</evidence>
<evidence type="ECO:0000313" key="4">
    <source>
        <dbReference type="Proteomes" id="UP000717534"/>
    </source>
</evidence>
<evidence type="ECO:0000259" key="2">
    <source>
        <dbReference type="Pfam" id="PF00565"/>
    </source>
</evidence>
<dbReference type="SUPFAM" id="SSF50199">
    <property type="entry name" value="Staphylococcal nuclease"/>
    <property type="match status" value="1"/>
</dbReference>
<keyword evidence="4" id="KW-1185">Reference proteome</keyword>
<dbReference type="Pfam" id="PF00565">
    <property type="entry name" value="SNase"/>
    <property type="match status" value="1"/>
</dbReference>